<name>A0ACC3T052_LIPKO</name>
<gene>
    <name evidence="1" type="ORF">V1525DRAFT_406989</name>
</gene>
<dbReference type="EMBL" id="MU971388">
    <property type="protein sequence ID" value="KAK9236407.1"/>
    <property type="molecule type" value="Genomic_DNA"/>
</dbReference>
<proteinExistence type="predicted"/>
<protein>
    <submittedName>
        <fullName evidence="1">Uncharacterized protein</fullName>
    </submittedName>
</protein>
<dbReference type="Proteomes" id="UP001433508">
    <property type="component" value="Unassembled WGS sequence"/>
</dbReference>
<evidence type="ECO:0000313" key="1">
    <source>
        <dbReference type="EMBL" id="KAK9236407.1"/>
    </source>
</evidence>
<evidence type="ECO:0000313" key="2">
    <source>
        <dbReference type="Proteomes" id="UP001433508"/>
    </source>
</evidence>
<comment type="caution">
    <text evidence="1">The sequence shown here is derived from an EMBL/GenBank/DDBJ whole genome shotgun (WGS) entry which is preliminary data.</text>
</comment>
<keyword evidence="2" id="KW-1185">Reference proteome</keyword>
<reference evidence="2" key="1">
    <citation type="journal article" date="2024" name="Front. Bioeng. Biotechnol.">
        <title>Genome-scale model development and genomic sequencing of the oleaginous clade Lipomyces.</title>
        <authorList>
            <person name="Czajka J.J."/>
            <person name="Han Y."/>
            <person name="Kim J."/>
            <person name="Mondo S.J."/>
            <person name="Hofstad B.A."/>
            <person name="Robles A."/>
            <person name="Haridas S."/>
            <person name="Riley R."/>
            <person name="LaButti K."/>
            <person name="Pangilinan J."/>
            <person name="Andreopoulos W."/>
            <person name="Lipzen A."/>
            <person name="Yan J."/>
            <person name="Wang M."/>
            <person name="Ng V."/>
            <person name="Grigoriev I.V."/>
            <person name="Spatafora J.W."/>
            <person name="Magnuson J.K."/>
            <person name="Baker S.E."/>
            <person name="Pomraning K.R."/>
        </authorList>
    </citation>
    <scope>NUCLEOTIDE SEQUENCE [LARGE SCALE GENOMIC DNA]</scope>
    <source>
        <strain evidence="2">CBS 7786</strain>
    </source>
</reference>
<sequence length="200" mass="22001">MAELRAAIARSQQETHQLYSRISIMESGFNYIFHGGSLVTAAAAAEASGAPLPGPSSLVPTPTSLPPPPPSSIPDLYSSVPAPPPHPPVFPPSSSSYPHIPKYKVPRYVSTVSELYSVWYWGSAGFPAIVSLNDRYGAAWRAGDRQYYSVRLQIINEVDRLAAVRNISKGDAVLLLDTERRENNWTLNMLSNEIRKRHSQ</sequence>
<organism evidence="1 2">
    <name type="scientific">Lipomyces kononenkoae</name>
    <name type="common">Yeast</name>
    <dbReference type="NCBI Taxonomy" id="34357"/>
    <lineage>
        <taxon>Eukaryota</taxon>
        <taxon>Fungi</taxon>
        <taxon>Dikarya</taxon>
        <taxon>Ascomycota</taxon>
        <taxon>Saccharomycotina</taxon>
        <taxon>Lipomycetes</taxon>
        <taxon>Lipomycetales</taxon>
        <taxon>Lipomycetaceae</taxon>
        <taxon>Lipomyces</taxon>
    </lineage>
</organism>
<accession>A0ACC3T052</accession>